<dbReference type="Proteomes" id="UP000482634">
    <property type="component" value="Unassembled WGS sequence"/>
</dbReference>
<dbReference type="EMBL" id="JAAHBV010000217">
    <property type="protein sequence ID" value="NER60363.1"/>
    <property type="molecule type" value="Genomic_DNA"/>
</dbReference>
<keyword evidence="5" id="KW-1185">Reference proteome</keyword>
<name>A0A6B3NLT4_9PSED</name>
<dbReference type="Proteomes" id="UP000480410">
    <property type="component" value="Unassembled WGS sequence"/>
</dbReference>
<evidence type="ECO:0000256" key="1">
    <source>
        <dbReference type="SAM" id="Phobius"/>
    </source>
</evidence>
<sequence>MSHKKYLYLLLMVLSIPVLWTLNGSYTYGLGMFYGSGVAQSSTLYSAASLVALLLLSPIIVFARNAYRKAKGKRPDLSYSTSIMVILIGVVVGLFVVTPGMSKWQLHREDGQLRALYLSLRTATTQAQLEQALKQHRPVRAFEVNPRHRIRDENYIRKNNLTLTEGVAFMRLSYPSGNAFSPRRTHIFVSLDKASEKVLAMCLARDDLLECE</sequence>
<feature type="transmembrane region" description="Helical" evidence="1">
    <location>
        <begin position="43"/>
        <end position="65"/>
    </location>
</feature>
<feature type="transmembrane region" description="Helical" evidence="1">
    <location>
        <begin position="7"/>
        <end position="23"/>
    </location>
</feature>
<evidence type="ECO:0000313" key="5">
    <source>
        <dbReference type="Proteomes" id="UP000482634"/>
    </source>
</evidence>
<keyword evidence="1" id="KW-0472">Membrane</keyword>
<proteinExistence type="predicted"/>
<feature type="transmembrane region" description="Helical" evidence="1">
    <location>
        <begin position="77"/>
        <end position="97"/>
    </location>
</feature>
<comment type="caution">
    <text evidence="3">The sequence shown here is derived from an EMBL/GenBank/DDBJ whole genome shotgun (WGS) entry which is preliminary data.</text>
</comment>
<keyword evidence="1" id="KW-0812">Transmembrane</keyword>
<dbReference type="AlphaFoldDB" id="A0A6B3NLT4"/>
<protein>
    <submittedName>
        <fullName evidence="3">Uncharacterized protein</fullName>
    </submittedName>
</protein>
<evidence type="ECO:0000313" key="3">
    <source>
        <dbReference type="EMBL" id="NER62776.1"/>
    </source>
</evidence>
<accession>A0A6M0CVE9</accession>
<dbReference type="RefSeq" id="WP_163940516.1">
    <property type="nucleotide sequence ID" value="NZ_JAAHBU010000011.1"/>
</dbReference>
<evidence type="ECO:0000313" key="2">
    <source>
        <dbReference type="EMBL" id="NER60363.1"/>
    </source>
</evidence>
<dbReference type="EMBL" id="JAAHBU010000011">
    <property type="protein sequence ID" value="NER62776.1"/>
    <property type="molecule type" value="Genomic_DNA"/>
</dbReference>
<gene>
    <name evidence="2" type="ORF">G3435_10920</name>
    <name evidence="3" type="ORF">G3436_01235</name>
</gene>
<evidence type="ECO:0000313" key="4">
    <source>
        <dbReference type="Proteomes" id="UP000480410"/>
    </source>
</evidence>
<accession>A0A6B3NLT4</accession>
<keyword evidence="1" id="KW-1133">Transmembrane helix</keyword>
<organism evidence="3 5">
    <name type="scientific">Pseudomonas brassicae</name>
    <dbReference type="NCBI Taxonomy" id="2708063"/>
    <lineage>
        <taxon>Bacteria</taxon>
        <taxon>Pseudomonadati</taxon>
        <taxon>Pseudomonadota</taxon>
        <taxon>Gammaproteobacteria</taxon>
        <taxon>Pseudomonadales</taxon>
        <taxon>Pseudomonadaceae</taxon>
        <taxon>Pseudomonas</taxon>
    </lineage>
</organism>
<reference evidence="4 5" key="1">
    <citation type="submission" date="2020-02" db="EMBL/GenBank/DDBJ databases">
        <title>Broccoli isolated Pseudomonas sp.</title>
        <authorList>
            <person name="Fujikawa T."/>
            <person name="Sawada H."/>
        </authorList>
    </citation>
    <scope>NUCLEOTIDE SEQUENCE [LARGE SCALE GENOMIC DNA]</scope>
    <source>
        <strain evidence="3 5">MAFF212427</strain>
        <strain evidence="2 4">MAFF212428</strain>
    </source>
</reference>